<evidence type="ECO:0000259" key="1">
    <source>
        <dbReference type="Pfam" id="PF05368"/>
    </source>
</evidence>
<evidence type="ECO:0000313" key="2">
    <source>
        <dbReference type="EMBL" id="NEY72033.1"/>
    </source>
</evidence>
<keyword evidence="3" id="KW-1185">Reference proteome</keyword>
<dbReference type="PANTHER" id="PTHR14097:SF7">
    <property type="entry name" value="OXIDOREDUCTASE HTATIP2"/>
    <property type="match status" value="1"/>
</dbReference>
<dbReference type="InterPro" id="IPR008030">
    <property type="entry name" value="NmrA-like"/>
</dbReference>
<accession>A0A6M0Q6X8</accession>
<reference evidence="2 3" key="1">
    <citation type="submission" date="2020-02" db="EMBL/GenBank/DDBJ databases">
        <title>Bacillus aquiflavi sp. nov., isolated from yellow water of strong flavor Chinese baijiu in Yibin region of China.</title>
        <authorList>
            <person name="Xie J."/>
        </authorList>
    </citation>
    <scope>NUCLEOTIDE SEQUENCE [LARGE SCALE GENOMIC DNA]</scope>
    <source>
        <strain evidence="2 3">SA4</strain>
    </source>
</reference>
<comment type="caution">
    <text evidence="2">The sequence shown here is derived from an EMBL/GenBank/DDBJ whole genome shotgun (WGS) entry which is preliminary data.</text>
</comment>
<dbReference type="Pfam" id="PF05368">
    <property type="entry name" value="NmrA"/>
    <property type="match status" value="1"/>
</dbReference>
<gene>
    <name evidence="2" type="ORF">G4D63_09885</name>
</gene>
<proteinExistence type="predicted"/>
<organism evidence="2 3">
    <name type="scientific">Bacillus mesophilus</name>
    <dbReference type="NCBI Taxonomy" id="1808955"/>
    <lineage>
        <taxon>Bacteria</taxon>
        <taxon>Bacillati</taxon>
        <taxon>Bacillota</taxon>
        <taxon>Bacilli</taxon>
        <taxon>Bacillales</taxon>
        <taxon>Bacillaceae</taxon>
        <taxon>Bacillus</taxon>
    </lineage>
</organism>
<dbReference type="EMBL" id="JAAIWM010000003">
    <property type="protein sequence ID" value="NEY72033.1"/>
    <property type="molecule type" value="Genomic_DNA"/>
</dbReference>
<dbReference type="PANTHER" id="PTHR14097">
    <property type="entry name" value="OXIDOREDUCTASE HTATIP2"/>
    <property type="match status" value="1"/>
</dbReference>
<dbReference type="Gene3D" id="3.40.50.720">
    <property type="entry name" value="NAD(P)-binding Rossmann-like Domain"/>
    <property type="match status" value="1"/>
</dbReference>
<dbReference type="InterPro" id="IPR036291">
    <property type="entry name" value="NAD(P)-bd_dom_sf"/>
</dbReference>
<sequence length="219" mass="24940">MKKTAVIVGASGLVGKSLLEILLSSDYYDHVKILVRNKLEITHNKLEQIKVNFDQLELYKEHLYAEDVFCCLGTTIKKAKTKEAFKLVDFEYPVKLALLSEECGVRNFLIITAMGSDVNSRFFYNQVKGEVEQEIHNIKIPAIHIFRPSLLLGNRDEFRLGEKFASSLTPLLNIFLTGGRKKYRPIQAKDVASAMYHAANIDHCGLFIYESDEIFTMSQ</sequence>
<evidence type="ECO:0000313" key="3">
    <source>
        <dbReference type="Proteomes" id="UP000481043"/>
    </source>
</evidence>
<protein>
    <submittedName>
        <fullName evidence="2">Oxidoreductase</fullName>
    </submittedName>
</protein>
<dbReference type="Proteomes" id="UP000481043">
    <property type="component" value="Unassembled WGS sequence"/>
</dbReference>
<dbReference type="SUPFAM" id="SSF51735">
    <property type="entry name" value="NAD(P)-binding Rossmann-fold domains"/>
    <property type="match status" value="1"/>
</dbReference>
<dbReference type="RefSeq" id="WP_163179510.1">
    <property type="nucleotide sequence ID" value="NZ_JAAIWM010000003.1"/>
</dbReference>
<dbReference type="AlphaFoldDB" id="A0A6M0Q6X8"/>
<feature type="domain" description="NmrA-like" evidence="1">
    <location>
        <begin position="1"/>
        <end position="146"/>
    </location>
</feature>
<dbReference type="CDD" id="cd05250">
    <property type="entry name" value="CC3_like_SDR_a"/>
    <property type="match status" value="1"/>
</dbReference>
<name>A0A6M0Q6X8_9BACI</name>